<sequence length="69" mass="8005">MTSTEGKPNLDNMTPEEKHLYEKYGRLPKQSQLLAKRDKKYFDSADWAKGQQDSTNAEVKHPIDKPIKE</sequence>
<keyword evidence="5" id="KW-1185">Reference proteome</keyword>
<comment type="caution">
    <text evidence="4">The sequence shown here is derived from an EMBL/GenBank/DDBJ whole genome shotgun (WGS) entry which is preliminary data.</text>
</comment>
<evidence type="ECO:0000256" key="2">
    <source>
        <dbReference type="RuleBase" id="RU363120"/>
    </source>
</evidence>
<proteinExistence type="inferred from homology"/>
<protein>
    <submittedName>
        <fullName evidence="4">Uncharacterized protein</fullName>
    </submittedName>
</protein>
<feature type="region of interest" description="Disordered" evidence="3">
    <location>
        <begin position="1"/>
        <end position="20"/>
    </location>
</feature>
<dbReference type="InterPro" id="IPR006760">
    <property type="entry name" value="Endosulphine"/>
</dbReference>
<evidence type="ECO:0000313" key="5">
    <source>
        <dbReference type="Proteomes" id="UP000695562"/>
    </source>
</evidence>
<evidence type="ECO:0000313" key="4">
    <source>
        <dbReference type="EMBL" id="KAF2070857.1"/>
    </source>
</evidence>
<feature type="compositionally biased region" description="Basic and acidic residues" evidence="3">
    <location>
        <begin position="58"/>
        <end position="69"/>
    </location>
</feature>
<dbReference type="EMBL" id="AJWJ01000439">
    <property type="protein sequence ID" value="KAF2070857.1"/>
    <property type="molecule type" value="Genomic_DNA"/>
</dbReference>
<comment type="similarity">
    <text evidence="1 2">Belongs to the endosulfine family.</text>
</comment>
<gene>
    <name evidence="4" type="ORF">CYY_007828</name>
</gene>
<name>A0A8J4PN25_9MYCE</name>
<evidence type="ECO:0000256" key="3">
    <source>
        <dbReference type="SAM" id="MobiDB-lite"/>
    </source>
</evidence>
<dbReference type="Pfam" id="PF04667">
    <property type="entry name" value="Endosulfine"/>
    <property type="match status" value="1"/>
</dbReference>
<accession>A0A8J4PN25</accession>
<feature type="region of interest" description="Disordered" evidence="3">
    <location>
        <begin position="46"/>
        <end position="69"/>
    </location>
</feature>
<dbReference type="OrthoDB" id="5949865at2759"/>
<evidence type="ECO:0000256" key="1">
    <source>
        <dbReference type="ARBA" id="ARBA00010520"/>
    </source>
</evidence>
<dbReference type="AlphaFoldDB" id="A0A8J4PN25"/>
<organism evidence="4 5">
    <name type="scientific">Polysphondylium violaceum</name>
    <dbReference type="NCBI Taxonomy" id="133409"/>
    <lineage>
        <taxon>Eukaryota</taxon>
        <taxon>Amoebozoa</taxon>
        <taxon>Evosea</taxon>
        <taxon>Eumycetozoa</taxon>
        <taxon>Dictyostelia</taxon>
        <taxon>Dictyosteliales</taxon>
        <taxon>Dictyosteliaceae</taxon>
        <taxon>Polysphondylium</taxon>
    </lineage>
</organism>
<reference evidence="4" key="1">
    <citation type="submission" date="2020-01" db="EMBL/GenBank/DDBJ databases">
        <title>Development of genomics and gene disruption for Polysphondylium violaceum indicates a role for the polyketide synthase stlB in stalk morphogenesis.</title>
        <authorList>
            <person name="Narita B."/>
            <person name="Kawabe Y."/>
            <person name="Kin K."/>
            <person name="Saito T."/>
            <person name="Gibbs R."/>
            <person name="Kuspa A."/>
            <person name="Muzny D."/>
            <person name="Queller D."/>
            <person name="Richards S."/>
            <person name="Strassman J."/>
            <person name="Sucgang R."/>
            <person name="Worley K."/>
            <person name="Schaap P."/>
        </authorList>
    </citation>
    <scope>NUCLEOTIDE SEQUENCE</scope>
    <source>
        <strain evidence="4">QSvi11</strain>
    </source>
</reference>
<dbReference type="Proteomes" id="UP000695562">
    <property type="component" value="Unassembled WGS sequence"/>
</dbReference>